<keyword evidence="4" id="KW-1185">Reference proteome</keyword>
<dbReference type="HOGENOM" id="CLU_129945_1_0_1"/>
<reference evidence="3 4" key="1">
    <citation type="submission" date="2014-04" db="EMBL/GenBank/DDBJ databases">
        <authorList>
            <consortium name="DOE Joint Genome Institute"/>
            <person name="Kuo A."/>
            <person name="Martino E."/>
            <person name="Perotto S."/>
            <person name="Kohler A."/>
            <person name="Nagy L.G."/>
            <person name="Floudas D."/>
            <person name="Copeland A."/>
            <person name="Barry K.W."/>
            <person name="Cichocki N."/>
            <person name="Veneault-Fourrey C."/>
            <person name="LaButti K."/>
            <person name="Lindquist E.A."/>
            <person name="Lipzen A."/>
            <person name="Lundell T."/>
            <person name="Morin E."/>
            <person name="Murat C."/>
            <person name="Sun H."/>
            <person name="Tunlid A."/>
            <person name="Henrissat B."/>
            <person name="Grigoriev I.V."/>
            <person name="Hibbett D.S."/>
            <person name="Martin F."/>
            <person name="Nordberg H.P."/>
            <person name="Cantor M.N."/>
            <person name="Hua S.X."/>
        </authorList>
    </citation>
    <scope>NUCLEOTIDE SEQUENCE [LARGE SCALE GENOMIC DNA]</scope>
    <source>
        <strain evidence="3 4">Zn</strain>
    </source>
</reference>
<keyword evidence="1" id="KW-0175">Coiled coil</keyword>
<feature type="region of interest" description="Disordered" evidence="2">
    <location>
        <begin position="44"/>
        <end position="63"/>
    </location>
</feature>
<dbReference type="OrthoDB" id="5355126at2759"/>
<organism evidence="3 4">
    <name type="scientific">Oidiodendron maius (strain Zn)</name>
    <dbReference type="NCBI Taxonomy" id="913774"/>
    <lineage>
        <taxon>Eukaryota</taxon>
        <taxon>Fungi</taxon>
        <taxon>Dikarya</taxon>
        <taxon>Ascomycota</taxon>
        <taxon>Pezizomycotina</taxon>
        <taxon>Leotiomycetes</taxon>
        <taxon>Leotiomycetes incertae sedis</taxon>
        <taxon>Myxotrichaceae</taxon>
        <taxon>Oidiodendron</taxon>
    </lineage>
</organism>
<feature type="coiled-coil region" evidence="1">
    <location>
        <begin position="72"/>
        <end position="106"/>
    </location>
</feature>
<dbReference type="AlphaFoldDB" id="A0A0C3HUJ1"/>
<evidence type="ECO:0000313" key="4">
    <source>
        <dbReference type="Proteomes" id="UP000054321"/>
    </source>
</evidence>
<dbReference type="InParanoid" id="A0A0C3HUJ1"/>
<protein>
    <recommendedName>
        <fullName evidence="5">Calcofluor white hypersensitive protein</fullName>
    </recommendedName>
</protein>
<feature type="compositionally biased region" description="Basic and acidic residues" evidence="2">
    <location>
        <begin position="49"/>
        <end position="63"/>
    </location>
</feature>
<evidence type="ECO:0000256" key="1">
    <source>
        <dbReference type="SAM" id="Coils"/>
    </source>
</evidence>
<name>A0A0C3HUJ1_OIDMZ</name>
<gene>
    <name evidence="3" type="ORF">OIDMADRAFT_17423</name>
</gene>
<dbReference type="EMBL" id="KN832871">
    <property type="protein sequence ID" value="KIN06665.1"/>
    <property type="molecule type" value="Genomic_DNA"/>
</dbReference>
<sequence length="134" mass="14295">MAQPKSRLPLYLGVAAAGGVGYYLYTAGGSPKAAEKQFESDVSRASSKIKGELPGKGNEIKKDTEKWGAEAGAKLDNAAEKARQEVANAENKLEQYRKEASREAMKKIDAVDRKVEEGTAKAKSGISSWFGGGK</sequence>
<reference evidence="4" key="2">
    <citation type="submission" date="2015-01" db="EMBL/GenBank/DDBJ databases">
        <title>Evolutionary Origins and Diversification of the Mycorrhizal Mutualists.</title>
        <authorList>
            <consortium name="DOE Joint Genome Institute"/>
            <consortium name="Mycorrhizal Genomics Consortium"/>
            <person name="Kohler A."/>
            <person name="Kuo A."/>
            <person name="Nagy L.G."/>
            <person name="Floudas D."/>
            <person name="Copeland A."/>
            <person name="Barry K.W."/>
            <person name="Cichocki N."/>
            <person name="Veneault-Fourrey C."/>
            <person name="LaButti K."/>
            <person name="Lindquist E.A."/>
            <person name="Lipzen A."/>
            <person name="Lundell T."/>
            <person name="Morin E."/>
            <person name="Murat C."/>
            <person name="Riley R."/>
            <person name="Ohm R."/>
            <person name="Sun H."/>
            <person name="Tunlid A."/>
            <person name="Henrissat B."/>
            <person name="Grigoriev I.V."/>
            <person name="Hibbett D.S."/>
            <person name="Martin F."/>
        </authorList>
    </citation>
    <scope>NUCLEOTIDE SEQUENCE [LARGE SCALE GENOMIC DNA]</scope>
    <source>
        <strain evidence="4">Zn</strain>
    </source>
</reference>
<accession>A0A0C3HUJ1</accession>
<evidence type="ECO:0008006" key="5">
    <source>
        <dbReference type="Google" id="ProtNLM"/>
    </source>
</evidence>
<evidence type="ECO:0000256" key="2">
    <source>
        <dbReference type="SAM" id="MobiDB-lite"/>
    </source>
</evidence>
<evidence type="ECO:0000313" key="3">
    <source>
        <dbReference type="EMBL" id="KIN06665.1"/>
    </source>
</evidence>
<dbReference type="Proteomes" id="UP000054321">
    <property type="component" value="Unassembled WGS sequence"/>
</dbReference>
<proteinExistence type="predicted"/>